<evidence type="ECO:0000313" key="5">
    <source>
        <dbReference type="EMBL" id="KIJ29269.1"/>
    </source>
</evidence>
<protein>
    <recommendedName>
        <fullName evidence="2">SWR1-complex protein 5</fullName>
    </recommendedName>
</protein>
<keyword evidence="6" id="KW-1185">Reference proteome</keyword>
<accession>A0A0C9U4R3</accession>
<evidence type="ECO:0000256" key="2">
    <source>
        <dbReference type="ARBA" id="ARBA00019138"/>
    </source>
</evidence>
<feature type="compositionally biased region" description="Low complexity" evidence="3">
    <location>
        <begin position="52"/>
        <end position="72"/>
    </location>
</feature>
<feature type="compositionally biased region" description="Polar residues" evidence="3">
    <location>
        <begin position="74"/>
        <end position="87"/>
    </location>
</feature>
<proteinExistence type="inferred from homology"/>
<dbReference type="PANTHER" id="PTHR48407">
    <property type="entry name" value="CRANIOFACIAL DEVELOPMENT PROTEIN 1"/>
    <property type="match status" value="1"/>
</dbReference>
<name>A0A0C9U4R3_SPHS4</name>
<gene>
    <name evidence="5" type="ORF">M422DRAFT_188739</name>
</gene>
<evidence type="ECO:0000256" key="3">
    <source>
        <dbReference type="SAM" id="MobiDB-lite"/>
    </source>
</evidence>
<reference evidence="5 6" key="1">
    <citation type="submission" date="2014-06" db="EMBL/GenBank/DDBJ databases">
        <title>Evolutionary Origins and Diversification of the Mycorrhizal Mutualists.</title>
        <authorList>
            <consortium name="DOE Joint Genome Institute"/>
            <consortium name="Mycorrhizal Genomics Consortium"/>
            <person name="Kohler A."/>
            <person name="Kuo A."/>
            <person name="Nagy L.G."/>
            <person name="Floudas D."/>
            <person name="Copeland A."/>
            <person name="Barry K.W."/>
            <person name="Cichocki N."/>
            <person name="Veneault-Fourrey C."/>
            <person name="LaButti K."/>
            <person name="Lindquist E.A."/>
            <person name="Lipzen A."/>
            <person name="Lundell T."/>
            <person name="Morin E."/>
            <person name="Murat C."/>
            <person name="Riley R."/>
            <person name="Ohm R."/>
            <person name="Sun H."/>
            <person name="Tunlid A."/>
            <person name="Henrissat B."/>
            <person name="Grigoriev I.V."/>
            <person name="Hibbett D.S."/>
            <person name="Martin F."/>
        </authorList>
    </citation>
    <scope>NUCLEOTIDE SEQUENCE [LARGE SCALE GENOMIC DNA]</scope>
    <source>
        <strain evidence="5 6">SS14</strain>
    </source>
</reference>
<dbReference type="GO" id="GO:0000812">
    <property type="term" value="C:Swr1 complex"/>
    <property type="evidence" value="ECO:0007669"/>
    <property type="project" value="TreeGrafter"/>
</dbReference>
<dbReference type="EMBL" id="KN837286">
    <property type="protein sequence ID" value="KIJ29269.1"/>
    <property type="molecule type" value="Genomic_DNA"/>
</dbReference>
<dbReference type="InterPro" id="IPR027124">
    <property type="entry name" value="Swc5/CFDP1/2"/>
</dbReference>
<feature type="compositionally biased region" description="Polar residues" evidence="3">
    <location>
        <begin position="37"/>
        <end position="51"/>
    </location>
</feature>
<organism evidence="5 6">
    <name type="scientific">Sphaerobolus stellatus (strain SS14)</name>
    <dbReference type="NCBI Taxonomy" id="990650"/>
    <lineage>
        <taxon>Eukaryota</taxon>
        <taxon>Fungi</taxon>
        <taxon>Dikarya</taxon>
        <taxon>Basidiomycota</taxon>
        <taxon>Agaricomycotina</taxon>
        <taxon>Agaricomycetes</taxon>
        <taxon>Phallomycetidae</taxon>
        <taxon>Geastrales</taxon>
        <taxon>Sphaerobolaceae</taxon>
        <taxon>Sphaerobolus</taxon>
    </lineage>
</organism>
<dbReference type="PROSITE" id="PS51279">
    <property type="entry name" value="BCNT_C"/>
    <property type="match status" value="1"/>
</dbReference>
<dbReference type="HOGENOM" id="CLU_083063_0_0_1"/>
<dbReference type="PANTHER" id="PTHR48407:SF1">
    <property type="entry name" value="CRANIOFACIAL DEVELOPMENT PROTEIN 1"/>
    <property type="match status" value="1"/>
</dbReference>
<evidence type="ECO:0000259" key="4">
    <source>
        <dbReference type="PROSITE" id="PS51279"/>
    </source>
</evidence>
<dbReference type="InterPro" id="IPR011421">
    <property type="entry name" value="BCNT-C"/>
</dbReference>
<evidence type="ECO:0000313" key="6">
    <source>
        <dbReference type="Proteomes" id="UP000054279"/>
    </source>
</evidence>
<dbReference type="AlphaFoldDB" id="A0A0C9U4R3"/>
<sequence length="172" mass="19022">MVKIVKKYRFAGEDVTKVEEVAEDSPDAKSWPLWDPVTQSAIPNPATTQTALSPSTLSFSSTLSSSSTLPPSTNAPGSDPTSASTPTPNLPRPRKTRKSLDSMFASAKVKKLTTLDKSAMDWKQHVDSSKDIKDDLEANRRGGGYLEKVEFLRRVDERVEEVRESVGTKRRR</sequence>
<dbReference type="Proteomes" id="UP000054279">
    <property type="component" value="Unassembled WGS sequence"/>
</dbReference>
<comment type="similarity">
    <text evidence="1">Belongs to the SWC5 family.</text>
</comment>
<dbReference type="OrthoDB" id="445677at2759"/>
<feature type="region of interest" description="Disordered" evidence="3">
    <location>
        <begin position="18"/>
        <end position="103"/>
    </location>
</feature>
<dbReference type="Pfam" id="PF07572">
    <property type="entry name" value="BCNT"/>
    <property type="match status" value="1"/>
</dbReference>
<evidence type="ECO:0000256" key="1">
    <source>
        <dbReference type="ARBA" id="ARBA00010465"/>
    </source>
</evidence>
<feature type="domain" description="BCNT-C" evidence="4">
    <location>
        <begin position="94"/>
        <end position="172"/>
    </location>
</feature>